<feature type="compositionally biased region" description="Basic and acidic residues" evidence="2">
    <location>
        <begin position="614"/>
        <end position="628"/>
    </location>
</feature>
<keyword evidence="4" id="KW-1185">Reference proteome</keyword>
<dbReference type="EMBL" id="LUFC02000029">
    <property type="protein sequence ID" value="KAF4503246.1"/>
    <property type="molecule type" value="Genomic_DNA"/>
</dbReference>
<feature type="region of interest" description="Disordered" evidence="2">
    <location>
        <begin position="696"/>
        <end position="741"/>
    </location>
</feature>
<protein>
    <submittedName>
        <fullName evidence="3">Uncharacterized protein</fullName>
    </submittedName>
</protein>
<feature type="compositionally biased region" description="Basic and acidic residues" evidence="2">
    <location>
        <begin position="770"/>
        <end position="781"/>
    </location>
</feature>
<organism evidence="3 4">
    <name type="scientific">Fusarium agapanthi</name>
    <dbReference type="NCBI Taxonomy" id="1803897"/>
    <lineage>
        <taxon>Eukaryota</taxon>
        <taxon>Fungi</taxon>
        <taxon>Dikarya</taxon>
        <taxon>Ascomycota</taxon>
        <taxon>Pezizomycotina</taxon>
        <taxon>Sordariomycetes</taxon>
        <taxon>Hypocreomycetidae</taxon>
        <taxon>Hypocreales</taxon>
        <taxon>Nectriaceae</taxon>
        <taxon>Fusarium</taxon>
        <taxon>Fusarium fujikuroi species complex</taxon>
    </lineage>
</organism>
<gene>
    <name evidence="3" type="ORF">FAGAP_512</name>
</gene>
<feature type="region of interest" description="Disordered" evidence="2">
    <location>
        <begin position="753"/>
        <end position="781"/>
    </location>
</feature>
<feature type="region of interest" description="Disordered" evidence="2">
    <location>
        <begin position="1"/>
        <end position="24"/>
    </location>
</feature>
<evidence type="ECO:0000256" key="2">
    <source>
        <dbReference type="SAM" id="MobiDB-lite"/>
    </source>
</evidence>
<dbReference type="InterPro" id="IPR041492">
    <property type="entry name" value="HAD_2"/>
</dbReference>
<dbReference type="Proteomes" id="UP000737391">
    <property type="component" value="Unassembled WGS sequence"/>
</dbReference>
<feature type="compositionally biased region" description="Polar residues" evidence="2">
    <location>
        <begin position="699"/>
        <end position="721"/>
    </location>
</feature>
<reference evidence="3" key="1">
    <citation type="submission" date="2020-01" db="EMBL/GenBank/DDBJ databases">
        <title>Identification and distribution of gene clusters putatively required for synthesis of sphingolipid metabolism inhibitors in phylogenetically diverse species of the filamentous fungus Fusarium.</title>
        <authorList>
            <person name="Kim H.-S."/>
            <person name="Busman M."/>
            <person name="Brown D.W."/>
            <person name="Divon H."/>
            <person name="Uhlig S."/>
            <person name="Proctor R.H."/>
        </authorList>
    </citation>
    <scope>NUCLEOTIDE SEQUENCE</scope>
    <source>
        <strain evidence="3">NRRL 31653</strain>
    </source>
</reference>
<feature type="compositionally biased region" description="Basic and acidic residues" evidence="2">
    <location>
        <begin position="359"/>
        <end position="378"/>
    </location>
</feature>
<accession>A0A9P5BJ15</accession>
<dbReference type="PANTHER" id="PTHR13037">
    <property type="entry name" value="FORMIN"/>
    <property type="match status" value="1"/>
</dbReference>
<feature type="compositionally biased region" description="Pro residues" evidence="2">
    <location>
        <begin position="428"/>
        <end position="439"/>
    </location>
</feature>
<feature type="compositionally biased region" description="Polar residues" evidence="2">
    <location>
        <begin position="732"/>
        <end position="741"/>
    </location>
</feature>
<proteinExistence type="predicted"/>
<dbReference type="Pfam" id="PF13419">
    <property type="entry name" value="HAD_2"/>
    <property type="match status" value="1"/>
</dbReference>
<feature type="region of interest" description="Disordered" evidence="2">
    <location>
        <begin position="306"/>
        <end position="442"/>
    </location>
</feature>
<feature type="region of interest" description="Disordered" evidence="2">
    <location>
        <begin position="279"/>
        <end position="298"/>
    </location>
</feature>
<feature type="compositionally biased region" description="Low complexity" evidence="2">
    <location>
        <begin position="280"/>
        <end position="289"/>
    </location>
</feature>
<dbReference type="PANTHER" id="PTHR13037:SF24">
    <property type="entry name" value="POLYCOMB PROTEIN PCL-RELATED"/>
    <property type="match status" value="1"/>
</dbReference>
<evidence type="ECO:0000313" key="3">
    <source>
        <dbReference type="EMBL" id="KAF4503246.1"/>
    </source>
</evidence>
<name>A0A9P5BJ15_9HYPO</name>
<dbReference type="SUPFAM" id="SSF56784">
    <property type="entry name" value="HAD-like"/>
    <property type="match status" value="1"/>
</dbReference>
<dbReference type="Gene3D" id="1.20.120.1600">
    <property type="match status" value="1"/>
</dbReference>
<feature type="region of interest" description="Disordered" evidence="2">
    <location>
        <begin position="594"/>
        <end position="659"/>
    </location>
</feature>
<keyword evidence="1" id="KW-0945">Host-virus interaction</keyword>
<evidence type="ECO:0000313" key="4">
    <source>
        <dbReference type="Proteomes" id="UP000737391"/>
    </source>
</evidence>
<dbReference type="OrthoDB" id="444127at2759"/>
<evidence type="ECO:0000256" key="1">
    <source>
        <dbReference type="ARBA" id="ARBA00022581"/>
    </source>
</evidence>
<feature type="compositionally biased region" description="Low complexity" evidence="2">
    <location>
        <begin position="313"/>
        <end position="324"/>
    </location>
</feature>
<dbReference type="AlphaFoldDB" id="A0A9P5BJ15"/>
<comment type="caution">
    <text evidence="3">The sequence shown here is derived from an EMBL/GenBank/DDBJ whole genome shotgun (WGS) entry which is preliminary data.</text>
</comment>
<dbReference type="InterPro" id="IPR036412">
    <property type="entry name" value="HAD-like_sf"/>
</dbReference>
<sequence length="781" mass="86767">MSSEPSSSKEAMAHNPRPPPQPLEKLKRDLQSRKVIFFTLDTLFNRNHAMECALERCRQINPDLGGKTLDELKRGYRDAMTAAYRRHIHTQLHGLAPVGCPPNSNPQALNDKVGMIFQQLNLTPPSVSERKLIGGEFAAAFSRNRLEVHGASHTLLQLKHLEYTIVVVDDALDWDVVKDLNFWQYIDAKIISEDLLVRKPDPRVFQKALDAYGVSPKHAVIVGCSIEEDVAGIMNTGAEPILYMPGCNRTVMDVRGTRVLVVRTMDEFLLEIKRRPENSHLVPVQQQQAPPVPHPIHPQMVYARQNPEHSNDQNDGPSSQSQNPPSDPKPVEDGHASQSRERTRFLPVLSQPGPSGETPRNHRLSDRDHSTRDYERNLRPVPPLSPVPSTQTYWPPSPQPARILERPNGDGSGRSCSTNSPPAYSPRSPSPPPMLPPMSQPTSRIGISRALHMRDMDMGLREIGPLRKADIHLHLDLLEVRINYPSQATSGTMIRDALSKITIGMRLRGTGTLRKVDIHQPQTAACIRIRDALGKAGTSMSMRLRGTGTLHKADIHLELQTRIKPPTPATPGIMSGSALEVLNATMRCTVGPWETGNAGPLRERWGPPNQRRPPCQEEHRVQPHHQEAIDLTSPKLAVASPDSPVDRLSDGNSSMTLPEDRDILHPQAVERHEARPSNQGRLCSIDEETATHCERCDEVSTTDNMSSTDRPTSQSSRSQSARPDDAVVGPSGQHQSLIQRASQELELAQSLVNLRRGRPRVNLSPISIDKVPERGEDQGRQ</sequence>
<dbReference type="Gene3D" id="3.40.50.1000">
    <property type="entry name" value="HAD superfamily/HAD-like"/>
    <property type="match status" value="1"/>
</dbReference>
<feature type="compositionally biased region" description="Basic and acidic residues" evidence="2">
    <location>
        <begin position="329"/>
        <end position="344"/>
    </location>
</feature>
<dbReference type="InterPro" id="IPR023214">
    <property type="entry name" value="HAD_sf"/>
</dbReference>